<dbReference type="Gene3D" id="1.10.167.10">
    <property type="entry name" value="Regulator of G-protein Signalling 4, domain 2"/>
    <property type="match status" value="1"/>
</dbReference>
<comment type="caution">
    <text evidence="2">The sequence shown here is derived from an EMBL/GenBank/DDBJ whole genome shotgun (WGS) entry which is preliminary data.</text>
</comment>
<protein>
    <submittedName>
        <fullName evidence="2">Uncharacterized protein</fullName>
    </submittedName>
</protein>
<dbReference type="InterPro" id="IPR044926">
    <property type="entry name" value="RGS_subdomain_2"/>
</dbReference>
<dbReference type="InterPro" id="IPR036305">
    <property type="entry name" value="RGS_sf"/>
</dbReference>
<feature type="compositionally biased region" description="Basic and acidic residues" evidence="1">
    <location>
        <begin position="219"/>
        <end position="231"/>
    </location>
</feature>
<feature type="compositionally biased region" description="Low complexity" evidence="1">
    <location>
        <begin position="207"/>
        <end position="218"/>
    </location>
</feature>
<organism evidence="2 3">
    <name type="scientific">Anaeromyces robustus</name>
    <dbReference type="NCBI Taxonomy" id="1754192"/>
    <lineage>
        <taxon>Eukaryota</taxon>
        <taxon>Fungi</taxon>
        <taxon>Fungi incertae sedis</taxon>
        <taxon>Chytridiomycota</taxon>
        <taxon>Chytridiomycota incertae sedis</taxon>
        <taxon>Neocallimastigomycetes</taxon>
        <taxon>Neocallimastigales</taxon>
        <taxon>Neocallimastigaceae</taxon>
        <taxon>Anaeromyces</taxon>
    </lineage>
</organism>
<dbReference type="Proteomes" id="UP000193944">
    <property type="component" value="Unassembled WGS sequence"/>
</dbReference>
<keyword evidence="3" id="KW-1185">Reference proteome</keyword>
<proteinExistence type="predicted"/>
<evidence type="ECO:0000256" key="1">
    <source>
        <dbReference type="SAM" id="MobiDB-lite"/>
    </source>
</evidence>
<gene>
    <name evidence="2" type="ORF">BCR32DRAFT_288912</name>
</gene>
<name>A0A1Y1XQG0_9FUNG</name>
<accession>A0A1Y1XQG0</accession>
<evidence type="ECO:0000313" key="2">
    <source>
        <dbReference type="EMBL" id="ORX87973.1"/>
    </source>
</evidence>
<reference evidence="2 3" key="1">
    <citation type="submission" date="2016-08" db="EMBL/GenBank/DDBJ databases">
        <title>A Parts List for Fungal Cellulosomes Revealed by Comparative Genomics.</title>
        <authorList>
            <consortium name="DOE Joint Genome Institute"/>
            <person name="Haitjema C.H."/>
            <person name="Gilmore S.P."/>
            <person name="Henske J.K."/>
            <person name="Solomon K.V."/>
            <person name="De Groot R."/>
            <person name="Kuo A."/>
            <person name="Mondo S.J."/>
            <person name="Salamov A.A."/>
            <person name="Labutti K."/>
            <person name="Zhao Z."/>
            <person name="Chiniquy J."/>
            <person name="Barry K."/>
            <person name="Brewer H.M."/>
            <person name="Purvine S.O."/>
            <person name="Wright A.T."/>
            <person name="Boxma B."/>
            <person name="Van Alen T."/>
            <person name="Hackstein J.H."/>
            <person name="Baker S.E."/>
            <person name="Grigoriev I.V."/>
            <person name="O'Malley M.A."/>
        </authorList>
    </citation>
    <scope>NUCLEOTIDE SEQUENCE [LARGE SCALE GENOMIC DNA]</scope>
    <source>
        <strain evidence="2 3">S4</strain>
    </source>
</reference>
<dbReference type="OrthoDB" id="10439860at2759"/>
<dbReference type="AlphaFoldDB" id="A0A1Y1XQG0"/>
<dbReference type="SUPFAM" id="SSF48097">
    <property type="entry name" value="Regulator of G-protein signaling, RGS"/>
    <property type="match status" value="1"/>
</dbReference>
<dbReference type="EMBL" id="MCFG01000003">
    <property type="protein sequence ID" value="ORX87973.1"/>
    <property type="molecule type" value="Genomic_DNA"/>
</dbReference>
<evidence type="ECO:0000313" key="3">
    <source>
        <dbReference type="Proteomes" id="UP000193944"/>
    </source>
</evidence>
<sequence length="591" mass="68935">MKIFRNRPKKNNKKFENNFKNEFYIASNEFSKQKLISFYGIEDCAITTGLGSCMKLENIFGASTISRGSNNTLANSNESLDDVDKDIMLSKKGFKNYKSNNSQMNIAIDDTISELKKKLKERNTKILGSNNTITIDNEKSYSETNLENNLTSSDTIYRQSLEIDNYYSEKERRGSSSTSIDYFSSNPDVVIDINTLKKESNLSSYLSKSNSNSQINNHNIHDEENKDEVPKKEITIDINNATNYVEVDDEANNNKIKDEEKEKNVRFINNLYAKKFEELNKNFITDLKISSNSSSTSNSRNSISYSSSFRSEESFGNLKNQYGQKTSVSYDYLNSINKPASYHSKLYNNINNKNSTINKAFLNKLGDRYSPQQRLFVSFNQLYDPLFVSNNLSKRYDVELKFVDLNVKDIYEHGLPYLLRSKRPLIEFCKELIKECQIEVLFFINDVCDYQKKLFTKQSDIFNAGKEIYNKYLSDKAVCPLEVSQSLKLQCVKDLRSLKKECFHAISLFFYKNLDFIYEEFKRFVLKEHYNNRTEFDNVLITQKTEAEKKAFEDELIKLVEIYYKSNDELLIKKQEFIIENIKELCKKLLY</sequence>
<feature type="region of interest" description="Disordered" evidence="1">
    <location>
        <begin position="207"/>
        <end position="231"/>
    </location>
</feature>
<reference evidence="2 3" key="2">
    <citation type="submission" date="2016-08" db="EMBL/GenBank/DDBJ databases">
        <title>Pervasive Adenine N6-methylation of Active Genes in Fungi.</title>
        <authorList>
            <consortium name="DOE Joint Genome Institute"/>
            <person name="Mondo S.J."/>
            <person name="Dannebaum R.O."/>
            <person name="Kuo R.C."/>
            <person name="Labutti K."/>
            <person name="Haridas S."/>
            <person name="Kuo A."/>
            <person name="Salamov A."/>
            <person name="Ahrendt S.R."/>
            <person name="Lipzen A."/>
            <person name="Sullivan W."/>
            <person name="Andreopoulos W.B."/>
            <person name="Clum A."/>
            <person name="Lindquist E."/>
            <person name="Daum C."/>
            <person name="Ramamoorthy G.K."/>
            <person name="Gryganskyi A."/>
            <person name="Culley D."/>
            <person name="Magnuson J.K."/>
            <person name="James T.Y."/>
            <person name="O'Malley M.A."/>
            <person name="Stajich J.E."/>
            <person name="Spatafora J.W."/>
            <person name="Visel A."/>
            <person name="Grigoriev I.V."/>
        </authorList>
    </citation>
    <scope>NUCLEOTIDE SEQUENCE [LARGE SCALE GENOMIC DNA]</scope>
    <source>
        <strain evidence="2 3">S4</strain>
    </source>
</reference>